<sequence>MAKVKLSLWRFFEIIGASWGFKEQGMQMKTVKIYLVLMVCVFLIGCTEQKSFEEQFNEIMNDKNSTYNLFHHELNVLEKGDAFAFFEGEGKVWTSYFENIDNKLIRRSGHGLECSTPVNWTVNERRIISGLVCDSSISKVTVNGDQANFIEIGDGRRYWFQVIPTYQEVKDINVKNVNRDGTEKFIENTQ</sequence>
<evidence type="ECO:0000313" key="2">
    <source>
        <dbReference type="Proteomes" id="UP000450457"/>
    </source>
</evidence>
<reference evidence="1 2" key="1">
    <citation type="submission" date="2019-11" db="EMBL/GenBank/DDBJ databases">
        <title>Genome sequences of 17 halophilic strains isolated from different environments.</title>
        <authorList>
            <person name="Furrow R.E."/>
        </authorList>
    </citation>
    <scope>NUCLEOTIDE SEQUENCE [LARGE SCALE GENOMIC DNA]</scope>
    <source>
        <strain evidence="1 2">SL-4</strain>
    </source>
</reference>
<dbReference type="Proteomes" id="UP000450457">
    <property type="component" value="Unassembled WGS sequence"/>
</dbReference>
<accession>A0A845FHL3</accession>
<organism evidence="1 2">
    <name type="scientific">Halobacillus litoralis</name>
    <dbReference type="NCBI Taxonomy" id="45668"/>
    <lineage>
        <taxon>Bacteria</taxon>
        <taxon>Bacillati</taxon>
        <taxon>Bacillota</taxon>
        <taxon>Bacilli</taxon>
        <taxon>Bacillales</taxon>
        <taxon>Bacillaceae</taxon>
        <taxon>Halobacillus</taxon>
    </lineage>
</organism>
<protein>
    <submittedName>
        <fullName evidence="1">Uncharacterized protein</fullName>
    </submittedName>
</protein>
<dbReference type="EMBL" id="WMFA01000019">
    <property type="protein sequence ID" value="MYL73106.1"/>
    <property type="molecule type" value="Genomic_DNA"/>
</dbReference>
<dbReference type="AlphaFoldDB" id="A0A845FHL3"/>
<dbReference type="RefSeq" id="WP_160917006.1">
    <property type="nucleotide sequence ID" value="NZ_WMFA01000019.1"/>
</dbReference>
<name>A0A845FHL3_9BACI</name>
<comment type="caution">
    <text evidence="1">The sequence shown here is derived from an EMBL/GenBank/DDBJ whole genome shotgun (WGS) entry which is preliminary data.</text>
</comment>
<gene>
    <name evidence="1" type="ORF">GLW00_20015</name>
</gene>
<evidence type="ECO:0000313" key="1">
    <source>
        <dbReference type="EMBL" id="MYL73106.1"/>
    </source>
</evidence>
<proteinExistence type="predicted"/>
<dbReference type="GeneID" id="78009314"/>
<dbReference type="OrthoDB" id="2618795at2"/>